<dbReference type="SMART" id="SM00487">
    <property type="entry name" value="DEXDc"/>
    <property type="match status" value="1"/>
</dbReference>
<name>A0A081PWF3_STRMT</name>
<dbReference type="PANTHER" id="PTHR30195">
    <property type="entry name" value="TYPE I SITE-SPECIFIC DEOXYRIBONUCLEASE PROTEIN SUBUNIT M AND R"/>
    <property type="match status" value="1"/>
</dbReference>
<dbReference type="PROSITE" id="PS51192">
    <property type="entry name" value="HELICASE_ATP_BIND_1"/>
    <property type="match status" value="1"/>
</dbReference>
<evidence type="ECO:0000313" key="13">
    <source>
        <dbReference type="EMBL" id="KEQ35026.1"/>
    </source>
</evidence>
<dbReference type="RefSeq" id="WP_042901596.1">
    <property type="nucleotide sequence ID" value="NZ_JPFU01000013.1"/>
</dbReference>
<dbReference type="CDD" id="cd22332">
    <property type="entry name" value="HsdR_N"/>
    <property type="match status" value="1"/>
</dbReference>
<keyword evidence="6 11" id="KW-0680">Restriction system</keyword>
<dbReference type="InterPro" id="IPR014001">
    <property type="entry name" value="Helicase_ATP-bd"/>
</dbReference>
<evidence type="ECO:0000256" key="3">
    <source>
        <dbReference type="ARBA" id="ARBA00011296"/>
    </source>
</evidence>
<dbReference type="NCBIfam" id="TIGR00348">
    <property type="entry name" value="hsdR"/>
    <property type="match status" value="1"/>
</dbReference>
<dbReference type="Gene3D" id="3.90.1570.50">
    <property type="match status" value="2"/>
</dbReference>
<dbReference type="SUPFAM" id="SSF52540">
    <property type="entry name" value="P-loop containing nucleoside triphosphate hydrolases"/>
    <property type="match status" value="1"/>
</dbReference>
<dbReference type="InterPro" id="IPR040980">
    <property type="entry name" value="SWI2_SNF2"/>
</dbReference>
<comment type="catalytic activity">
    <reaction evidence="1 11">
        <text>Endonucleolytic cleavage of DNA to give random double-stranded fragments with terminal 5'-phosphates, ATP is simultaneously hydrolyzed.</text>
        <dbReference type="EC" id="3.1.21.3"/>
    </reaction>
</comment>
<evidence type="ECO:0000256" key="11">
    <source>
        <dbReference type="RuleBase" id="RU364115"/>
    </source>
</evidence>
<keyword evidence="10 11" id="KW-0238">DNA-binding</keyword>
<dbReference type="InterPro" id="IPR004473">
    <property type="entry name" value="Restrct_endonuc_typeI_HsdR"/>
</dbReference>
<evidence type="ECO:0000256" key="2">
    <source>
        <dbReference type="ARBA" id="ARBA00008598"/>
    </source>
</evidence>
<evidence type="ECO:0000256" key="7">
    <source>
        <dbReference type="ARBA" id="ARBA00022759"/>
    </source>
</evidence>
<reference evidence="13 14" key="1">
    <citation type="submission" date="2014-05" db="EMBL/GenBank/DDBJ databases">
        <authorList>
            <person name="Daugherty S.C."/>
            <person name="Tallon L.J."/>
            <person name="Sadzewicz L."/>
            <person name="Kilian M."/>
            <person name="Tettelin H."/>
        </authorList>
    </citation>
    <scope>NUCLEOTIDE SEQUENCE [LARGE SCALE GENOMIC DNA]</scope>
    <source>
        <strain evidence="13 14">SK629</strain>
    </source>
</reference>
<dbReference type="PANTHER" id="PTHR30195:SF16">
    <property type="entry name" value="TYPE I RESTRICTION ENZYME ENDONUCLEASE SUBUNIT"/>
    <property type="match status" value="1"/>
</dbReference>
<dbReference type="AlphaFoldDB" id="A0A081PWF3"/>
<dbReference type="InterPro" id="IPR022625">
    <property type="entry name" value="TypeI_RM_Rsu_C"/>
</dbReference>
<evidence type="ECO:0000256" key="9">
    <source>
        <dbReference type="ARBA" id="ARBA00022840"/>
    </source>
</evidence>
<comment type="subunit">
    <text evidence="3 11">The type I restriction/modification system is composed of three polypeptides R, M and S.</text>
</comment>
<dbReference type="Pfam" id="PF12008">
    <property type="entry name" value="EcoR124_C"/>
    <property type="match status" value="1"/>
</dbReference>
<dbReference type="InterPro" id="IPR051268">
    <property type="entry name" value="Type-I_R_enzyme_R_subunit"/>
</dbReference>
<comment type="caution">
    <text evidence="13">The sequence shown here is derived from an EMBL/GenBank/DDBJ whole genome shotgun (WGS) entry which is preliminary data.</text>
</comment>
<evidence type="ECO:0000256" key="10">
    <source>
        <dbReference type="ARBA" id="ARBA00023125"/>
    </source>
</evidence>
<dbReference type="Proteomes" id="UP000028090">
    <property type="component" value="Unassembled WGS sequence"/>
</dbReference>
<accession>A0A081PWF3</accession>
<evidence type="ECO:0000256" key="8">
    <source>
        <dbReference type="ARBA" id="ARBA00022801"/>
    </source>
</evidence>
<dbReference type="GO" id="GO:0009035">
    <property type="term" value="F:type I site-specific deoxyribonuclease activity"/>
    <property type="evidence" value="ECO:0007669"/>
    <property type="project" value="UniProtKB-EC"/>
</dbReference>
<keyword evidence="9 11" id="KW-0067">ATP-binding</keyword>
<evidence type="ECO:0000259" key="12">
    <source>
        <dbReference type="PROSITE" id="PS51192"/>
    </source>
</evidence>
<dbReference type="Gene3D" id="1.20.58.2040">
    <property type="match status" value="1"/>
</dbReference>
<dbReference type="Pfam" id="PF04313">
    <property type="entry name" value="HSDR_N"/>
    <property type="match status" value="1"/>
</dbReference>
<comment type="similarity">
    <text evidence="2 11">Belongs to the HsdR family.</text>
</comment>
<dbReference type="GO" id="GO:0009307">
    <property type="term" value="P:DNA restriction-modification system"/>
    <property type="evidence" value="ECO:0007669"/>
    <property type="project" value="UniProtKB-KW"/>
</dbReference>
<dbReference type="GO" id="GO:0005524">
    <property type="term" value="F:ATP binding"/>
    <property type="evidence" value="ECO:0007669"/>
    <property type="project" value="UniProtKB-KW"/>
</dbReference>
<comment type="function">
    <text evidence="11">Subunit R is required for both nuclease and ATPase activities, but not for modification.</text>
</comment>
<evidence type="ECO:0000256" key="5">
    <source>
        <dbReference type="ARBA" id="ARBA00022741"/>
    </source>
</evidence>
<organism evidence="13 14">
    <name type="scientific">Streptococcus mitis</name>
    <dbReference type="NCBI Taxonomy" id="28037"/>
    <lineage>
        <taxon>Bacteria</taxon>
        <taxon>Bacillati</taxon>
        <taxon>Bacillota</taxon>
        <taxon>Bacilli</taxon>
        <taxon>Lactobacillales</taxon>
        <taxon>Streptococcaceae</taxon>
        <taxon>Streptococcus</taxon>
        <taxon>Streptococcus mitis group</taxon>
    </lineage>
</organism>
<dbReference type="EC" id="3.1.21.3" evidence="11"/>
<dbReference type="OrthoDB" id="9758243at2"/>
<dbReference type="Pfam" id="PF22679">
    <property type="entry name" value="T1R_D3-like"/>
    <property type="match status" value="1"/>
</dbReference>
<protein>
    <recommendedName>
        <fullName evidence="11">Type I restriction enzyme endonuclease subunit</fullName>
        <shortName evidence="11">R protein</shortName>
        <ecNumber evidence="11">3.1.21.3</ecNumber>
    </recommendedName>
    <alternativeName>
        <fullName evidence="11">Type-1 restriction enzyme R protein</fullName>
    </alternativeName>
</protein>
<dbReference type="GO" id="GO:0003677">
    <property type="term" value="F:DNA binding"/>
    <property type="evidence" value="ECO:0007669"/>
    <property type="project" value="UniProtKB-KW"/>
</dbReference>
<evidence type="ECO:0000256" key="4">
    <source>
        <dbReference type="ARBA" id="ARBA00022722"/>
    </source>
</evidence>
<evidence type="ECO:0000256" key="1">
    <source>
        <dbReference type="ARBA" id="ARBA00000851"/>
    </source>
</evidence>
<dbReference type="EMBL" id="JPFU01000013">
    <property type="protein sequence ID" value="KEQ35026.1"/>
    <property type="molecule type" value="Genomic_DNA"/>
</dbReference>
<evidence type="ECO:0000313" key="14">
    <source>
        <dbReference type="Proteomes" id="UP000028090"/>
    </source>
</evidence>
<dbReference type="InterPro" id="IPR007409">
    <property type="entry name" value="Restrct_endonuc_type1_HsdR_N"/>
</dbReference>
<dbReference type="CDD" id="cd18030">
    <property type="entry name" value="DEXHc_RE_I_HsdR"/>
    <property type="match status" value="1"/>
</dbReference>
<gene>
    <name evidence="13" type="primary">hsdR</name>
    <name evidence="13" type="ORF">SK629_1656</name>
</gene>
<keyword evidence="8 11" id="KW-0378">Hydrolase</keyword>
<dbReference type="CDD" id="cd18800">
    <property type="entry name" value="SF2_C_EcoR124I-like"/>
    <property type="match status" value="1"/>
</dbReference>
<keyword evidence="4" id="KW-0540">Nuclease</keyword>
<keyword evidence="5 11" id="KW-0547">Nucleotide-binding</keyword>
<dbReference type="Pfam" id="PF18766">
    <property type="entry name" value="SWI2_SNF2"/>
    <property type="match status" value="1"/>
</dbReference>
<dbReference type="Gene3D" id="3.40.50.300">
    <property type="entry name" value="P-loop containing nucleotide triphosphate hydrolases"/>
    <property type="match status" value="2"/>
</dbReference>
<keyword evidence="7" id="KW-0255">Endonuclease</keyword>
<dbReference type="PATRIC" id="fig|28037.95.peg.1587"/>
<dbReference type="InterPro" id="IPR055180">
    <property type="entry name" value="HsdR_RecA-like_helicase_dom_2"/>
</dbReference>
<sequence>MVDYSKVHEVIAETNEGILLAEYQPEYRTDREFQSEADLERQLLMDLVNGLNYERLDIHTSSDLLANAKVQIEKLNKVSFTDAEWQRFVVEYLDCPNEGLVEKTRKIQENHIYDFVFDDGRIKNIFILDKKNIHNNSMQVINQVMQVGSHTNRYDVTILVNGLPLVQIELKKRGVSLQEAFNQVHRYSKESFNSENSLYKYVQIFVISNGTYTRYFANTTAQNKNHYEFTCEWADRKNKTIHELEDFTVTFLSKRVLLEVLTKYCVFDVDNTLLIMRPYQIAATESILRKIHSSNEMKNFGTINACGYTWHTTGSGKTLTSFKTARLATELDYIDKVIFVVDRKDLDYQTMKEYQKFQPNSVNGSNNTKELQCSIEENDDRIVVTTIQKLNKFITANPNHEVYAKKCVLIFDECHRSQFGKAQKRIKKAFKQYALFGFTGTPIFPENSLTGETTQEVFGEQLHNYVITDAIRDKKVLKFKVDYNYIKPEINKYRDAEKAVGREVDEKKLKKMEKELLLHPERIATITEYLLRVYNTKTHRNQHYTHKQKQLSGFNAMLAVQSIEAAKLYYEELQRQQAALPEAKRLKVATIFSFAPNEEQSAYGEIQDEELEPQDTAMPLSSKEFLSRAIDDYNHMFKTNFSADGKEFQNYYRDLSKRVKSKEVDLLIVVGMFLTGFDAPTMNTLFVDKNLRYHGLIQAFSRTNRIFNKVKPFGNIVCFRDLEKATQEAIKTFGDTNKLEIILEKSFSEYMDGFVDQVTGIEVKGYTAVCQEILERFPNPQEIETEHDKKEFVKLFGELLKLDNVLRNYDEFQEIDKPISEGYLQDLRSTYVEIRDEFLNLKNYEKTKTLDVDLSDVEFEIELLKTDEINLDYILALIVEKSKNSESKEIMKAEVSRVIRSSIDIRAKEELVIGFINDTDLQKLKDHDGIINAFYEYGKEHKKIAIHDLAEAEKLVADYQLFIDKSIQRGYAENSGTDLDSIIPPTSRRQGARERKKQEVLRKIQLLVETYSGI</sequence>
<proteinExistence type="inferred from homology"/>
<feature type="domain" description="Helicase ATP-binding" evidence="12">
    <location>
        <begin position="313"/>
        <end position="460"/>
    </location>
</feature>
<evidence type="ECO:0000256" key="6">
    <source>
        <dbReference type="ARBA" id="ARBA00022747"/>
    </source>
</evidence>
<dbReference type="InterPro" id="IPR027417">
    <property type="entry name" value="P-loop_NTPase"/>
</dbReference>